<evidence type="ECO:0000256" key="1">
    <source>
        <dbReference type="ARBA" id="ARBA00023054"/>
    </source>
</evidence>
<proteinExistence type="predicted"/>
<dbReference type="InParanoid" id="C1FZ55"/>
<dbReference type="OrthoDB" id="5560525at2759"/>
<evidence type="ECO:0000256" key="2">
    <source>
        <dbReference type="SAM" id="Coils"/>
    </source>
</evidence>
<name>C1FZ55_PARBD</name>
<dbReference type="GO" id="GO:0070319">
    <property type="term" value="C:Golgi to plasma membrane transport vesicle"/>
    <property type="evidence" value="ECO:0007669"/>
    <property type="project" value="TreeGrafter"/>
</dbReference>
<sequence length="301" mass="33455">MSTTTTLLVGDTASMSITSIAAKTTTTTTTATSGCPSCGFELRLDSDHAQRRISELEAQVKFLNKRAVETAEKLADYEDEIRFLRSKITNQSPSTPTLVSSSQTDNNNNSNNNSNNNNTLLTSPPQHQQIPTPPSQSRLGTLASLLPYARRNAPTPPPLNRSPSPTNRPPISPSASSNSDNYNNNQSQSQSQPQPQPQLQQQPQPQPQPEPDTALQSALSREQTLRKQAESRLNQTNSELEELTAQLFCQANEMVAQERRARAKLEERVDILERRDAEKRDRLDRLERAVERVERVRGMVG</sequence>
<dbReference type="InterPro" id="IPR009449">
    <property type="entry name" value="Sec2_N"/>
</dbReference>
<dbReference type="EMBL" id="KN275957">
    <property type="protein sequence ID" value="EEH44792.2"/>
    <property type="molecule type" value="Genomic_DNA"/>
</dbReference>
<dbReference type="OMA" id="CADYEDQ"/>
<dbReference type="PANTHER" id="PTHR14430">
    <property type="entry name" value="RABIN3-RELATED"/>
    <property type="match status" value="1"/>
</dbReference>
<protein>
    <recommendedName>
        <fullName evidence="4">GDP/GTP exchange factor Sec2 N-terminal domain-containing protein</fullName>
    </recommendedName>
</protein>
<dbReference type="SUPFAM" id="SSF144284">
    <property type="entry name" value="Sec2 N-terminal region"/>
    <property type="match status" value="1"/>
</dbReference>
<evidence type="ECO:0000313" key="5">
    <source>
        <dbReference type="EMBL" id="EEH44792.2"/>
    </source>
</evidence>
<evidence type="ECO:0000313" key="6">
    <source>
        <dbReference type="Proteomes" id="UP000001628"/>
    </source>
</evidence>
<accession>C1FZ55</accession>
<feature type="compositionally biased region" description="Low complexity" evidence="3">
    <location>
        <begin position="173"/>
        <end position="203"/>
    </location>
</feature>
<feature type="compositionally biased region" description="Polar residues" evidence="3">
    <location>
        <begin position="119"/>
        <end position="139"/>
    </location>
</feature>
<feature type="compositionally biased region" description="Pro residues" evidence="3">
    <location>
        <begin position="154"/>
        <end position="172"/>
    </location>
</feature>
<organism evidence="5 6">
    <name type="scientific">Paracoccidioides brasiliensis (strain Pb18)</name>
    <dbReference type="NCBI Taxonomy" id="502780"/>
    <lineage>
        <taxon>Eukaryota</taxon>
        <taxon>Fungi</taxon>
        <taxon>Dikarya</taxon>
        <taxon>Ascomycota</taxon>
        <taxon>Pezizomycotina</taxon>
        <taxon>Eurotiomycetes</taxon>
        <taxon>Eurotiomycetidae</taxon>
        <taxon>Onygenales</taxon>
        <taxon>Ajellomycetaceae</taxon>
        <taxon>Paracoccidioides</taxon>
    </lineage>
</organism>
<feature type="compositionally biased region" description="Low complexity" evidence="3">
    <location>
        <begin position="106"/>
        <end position="118"/>
    </location>
</feature>
<dbReference type="GO" id="GO:0006887">
    <property type="term" value="P:exocytosis"/>
    <property type="evidence" value="ECO:0007669"/>
    <property type="project" value="TreeGrafter"/>
</dbReference>
<gene>
    <name evidence="5" type="ORF">PADG_01081</name>
</gene>
<keyword evidence="6" id="KW-1185">Reference proteome</keyword>
<dbReference type="PANTHER" id="PTHR14430:SF4">
    <property type="entry name" value="GDP_GTP EXCHANGE FACTOR SEC2 N-TERMINAL DOMAIN-CONTAINING PROTEIN"/>
    <property type="match status" value="1"/>
</dbReference>
<feature type="domain" description="GDP/GTP exchange factor Sec2 N-terminal" evidence="4">
    <location>
        <begin position="184"/>
        <end position="287"/>
    </location>
</feature>
<dbReference type="HOGENOM" id="CLU_055310_1_0_1"/>
<dbReference type="eggNOG" id="ENOG502S1Y5">
    <property type="taxonomic scope" value="Eukaryota"/>
</dbReference>
<dbReference type="Pfam" id="PF06428">
    <property type="entry name" value="Sec2p"/>
    <property type="match status" value="1"/>
</dbReference>
<dbReference type="InterPro" id="IPR040351">
    <property type="entry name" value="RAB3IL/RAB3IP/Sec2"/>
</dbReference>
<dbReference type="GO" id="GO:0005085">
    <property type="term" value="F:guanyl-nucleotide exchange factor activity"/>
    <property type="evidence" value="ECO:0007669"/>
    <property type="project" value="InterPro"/>
</dbReference>
<dbReference type="KEGG" id="pbn:PADG_01081"/>
<keyword evidence="1 2" id="KW-0175">Coiled coil</keyword>
<dbReference type="Gene3D" id="1.10.287.510">
    <property type="entry name" value="Helix hairpin bin"/>
    <property type="match status" value="1"/>
</dbReference>
<evidence type="ECO:0000256" key="3">
    <source>
        <dbReference type="SAM" id="MobiDB-lite"/>
    </source>
</evidence>
<feature type="compositionally biased region" description="Polar residues" evidence="3">
    <location>
        <begin position="88"/>
        <end position="105"/>
    </location>
</feature>
<evidence type="ECO:0000259" key="4">
    <source>
        <dbReference type="Pfam" id="PF06428"/>
    </source>
</evidence>
<dbReference type="STRING" id="502780.C1FZ55"/>
<dbReference type="AlphaFoldDB" id="C1FZ55"/>
<dbReference type="Proteomes" id="UP000001628">
    <property type="component" value="Unassembled WGS sequence"/>
</dbReference>
<dbReference type="VEuPathDB" id="FungiDB:PADG_01081"/>
<feature type="coiled-coil region" evidence="2">
    <location>
        <begin position="46"/>
        <end position="87"/>
    </location>
</feature>
<feature type="region of interest" description="Disordered" evidence="3">
    <location>
        <begin position="88"/>
        <end position="233"/>
    </location>
</feature>
<dbReference type="RefSeq" id="XP_010756110.1">
    <property type="nucleotide sequence ID" value="XM_010757808.1"/>
</dbReference>
<dbReference type="GO" id="GO:0051286">
    <property type="term" value="C:cell tip"/>
    <property type="evidence" value="ECO:0007669"/>
    <property type="project" value="TreeGrafter"/>
</dbReference>
<reference evidence="5 6" key="1">
    <citation type="journal article" date="2011" name="PLoS Genet.">
        <title>Comparative genomic analysis of human fungal pathogens causing paracoccidioidomycosis.</title>
        <authorList>
            <person name="Desjardins C.A."/>
            <person name="Champion M.D."/>
            <person name="Holder J.W."/>
            <person name="Muszewska A."/>
            <person name="Goldberg J."/>
            <person name="Bailao A.M."/>
            <person name="Brigido M.M."/>
            <person name="Ferreira M.E."/>
            <person name="Garcia A.M."/>
            <person name="Grynberg M."/>
            <person name="Gujja S."/>
            <person name="Heiman D.I."/>
            <person name="Henn M.R."/>
            <person name="Kodira C.D."/>
            <person name="Leon-Narvaez H."/>
            <person name="Longo L.V."/>
            <person name="Ma L.J."/>
            <person name="Malavazi I."/>
            <person name="Matsuo A.L."/>
            <person name="Morais F.V."/>
            <person name="Pereira M."/>
            <person name="Rodriguez-Brito S."/>
            <person name="Sakthikumar S."/>
            <person name="Salem-Izacc S.M."/>
            <person name="Sykes S.M."/>
            <person name="Teixeira M.M."/>
            <person name="Vallejo M.C."/>
            <person name="Walter M.E."/>
            <person name="Yandava C."/>
            <person name="Young S."/>
            <person name="Zeng Q."/>
            <person name="Zucker J."/>
            <person name="Felipe M.S."/>
            <person name="Goldman G.H."/>
            <person name="Haas B.J."/>
            <person name="McEwen J.G."/>
            <person name="Nino-Vega G."/>
            <person name="Puccia R."/>
            <person name="San-Blas G."/>
            <person name="Soares C.M."/>
            <person name="Birren B.W."/>
            <person name="Cuomo C.A."/>
        </authorList>
    </citation>
    <scope>NUCLEOTIDE SEQUENCE [LARGE SCALE GENOMIC DNA]</scope>
    <source>
        <strain evidence="5 6">Pb18</strain>
    </source>
</reference>
<dbReference type="Gene3D" id="6.10.140.910">
    <property type="match status" value="1"/>
</dbReference>
<dbReference type="GeneID" id="22580810"/>